<dbReference type="EMBL" id="CM002874">
    <property type="protein sequence ID" value="KFK32692.1"/>
    <property type="molecule type" value="Genomic_DNA"/>
</dbReference>
<dbReference type="OrthoDB" id="10632198at2759"/>
<dbReference type="Gramene" id="KFK32692">
    <property type="protein sequence ID" value="KFK32692"/>
    <property type="gene ID" value="AALP_AA6G276500"/>
</dbReference>
<keyword evidence="3" id="KW-1185">Reference proteome</keyword>
<feature type="region of interest" description="Disordered" evidence="1">
    <location>
        <begin position="44"/>
        <end position="68"/>
    </location>
</feature>
<feature type="region of interest" description="Disordered" evidence="1">
    <location>
        <begin position="381"/>
        <end position="436"/>
    </location>
</feature>
<name>A0A087GS40_ARAAL</name>
<feature type="compositionally biased region" description="Basic and acidic residues" evidence="1">
    <location>
        <begin position="124"/>
        <end position="139"/>
    </location>
</feature>
<feature type="compositionally biased region" description="Acidic residues" evidence="1">
    <location>
        <begin position="47"/>
        <end position="66"/>
    </location>
</feature>
<feature type="region of interest" description="Disordered" evidence="1">
    <location>
        <begin position="257"/>
        <end position="281"/>
    </location>
</feature>
<accession>A0A087GS40</accession>
<organism evidence="2 3">
    <name type="scientific">Arabis alpina</name>
    <name type="common">Alpine rock-cress</name>
    <dbReference type="NCBI Taxonomy" id="50452"/>
    <lineage>
        <taxon>Eukaryota</taxon>
        <taxon>Viridiplantae</taxon>
        <taxon>Streptophyta</taxon>
        <taxon>Embryophyta</taxon>
        <taxon>Tracheophyta</taxon>
        <taxon>Spermatophyta</taxon>
        <taxon>Magnoliopsida</taxon>
        <taxon>eudicotyledons</taxon>
        <taxon>Gunneridae</taxon>
        <taxon>Pentapetalae</taxon>
        <taxon>rosids</taxon>
        <taxon>malvids</taxon>
        <taxon>Brassicales</taxon>
        <taxon>Brassicaceae</taxon>
        <taxon>Arabideae</taxon>
        <taxon>Arabis</taxon>
    </lineage>
</organism>
<proteinExistence type="predicted"/>
<dbReference type="InterPro" id="IPR018034">
    <property type="entry name" value="Kri1"/>
</dbReference>
<feature type="compositionally biased region" description="Basic and acidic residues" evidence="1">
    <location>
        <begin position="259"/>
        <end position="281"/>
    </location>
</feature>
<dbReference type="AlphaFoldDB" id="A0A087GS40"/>
<dbReference type="PANTHER" id="PTHR14490">
    <property type="entry name" value="ZINC FINGER, ZZ TYPE"/>
    <property type="match status" value="1"/>
</dbReference>
<dbReference type="PANTHER" id="PTHR14490:SF5">
    <property type="entry name" value="PROTEIN KRI1 HOMOLOG"/>
    <property type="match status" value="1"/>
</dbReference>
<gene>
    <name evidence="2" type="ordered locus">AALP_Aa6g276500</name>
</gene>
<protein>
    <recommendedName>
        <fullName evidence="4">Kri1-like C-terminal domain-containing protein</fullName>
    </recommendedName>
</protein>
<dbReference type="GO" id="GO:0005730">
    <property type="term" value="C:nucleolus"/>
    <property type="evidence" value="ECO:0007669"/>
    <property type="project" value="TreeGrafter"/>
</dbReference>
<evidence type="ECO:0000256" key="1">
    <source>
        <dbReference type="SAM" id="MobiDB-lite"/>
    </source>
</evidence>
<evidence type="ECO:0000313" key="3">
    <source>
        <dbReference type="Proteomes" id="UP000029120"/>
    </source>
</evidence>
<reference evidence="3" key="1">
    <citation type="journal article" date="2015" name="Nat. Plants">
        <title>Genome expansion of Arabis alpina linked with retrotransposition and reduced symmetric DNA methylation.</title>
        <authorList>
            <person name="Willing E.M."/>
            <person name="Rawat V."/>
            <person name="Mandakova T."/>
            <person name="Maumus F."/>
            <person name="James G.V."/>
            <person name="Nordstroem K.J."/>
            <person name="Becker C."/>
            <person name="Warthmann N."/>
            <person name="Chica C."/>
            <person name="Szarzynska B."/>
            <person name="Zytnicki M."/>
            <person name="Albani M.C."/>
            <person name="Kiefer C."/>
            <person name="Bergonzi S."/>
            <person name="Castaings L."/>
            <person name="Mateos J.L."/>
            <person name="Berns M.C."/>
            <person name="Bujdoso N."/>
            <person name="Piofczyk T."/>
            <person name="de Lorenzo L."/>
            <person name="Barrero-Sicilia C."/>
            <person name="Mateos I."/>
            <person name="Piednoel M."/>
            <person name="Hagmann J."/>
            <person name="Chen-Min-Tao R."/>
            <person name="Iglesias-Fernandez R."/>
            <person name="Schuster S.C."/>
            <person name="Alonso-Blanco C."/>
            <person name="Roudier F."/>
            <person name="Carbonero P."/>
            <person name="Paz-Ares J."/>
            <person name="Davis S.J."/>
            <person name="Pecinka A."/>
            <person name="Quesneville H."/>
            <person name="Colot V."/>
            <person name="Lysak M.A."/>
            <person name="Weigel D."/>
            <person name="Coupland G."/>
            <person name="Schneeberger K."/>
        </authorList>
    </citation>
    <scope>NUCLEOTIDE SEQUENCE [LARGE SCALE GENOMIC DNA]</scope>
    <source>
        <strain evidence="3">cv. Pajares</strain>
    </source>
</reference>
<sequence length="436" mass="51045">MSQPPDLKKYMDNKLQTVKVNANRMVVGTRCWLDQNYELEKTSSLICDEDEESESESESNDDDDDVGDSKKLMAFFYLLLKRRDPLIKDKDVTLSECEEDKKKKKKKKKIYLKDVQLLEDDDSDGGKEKSHVEKQESRRKALCDAVEAAEAKIDKNDDDLFREIEWNGDDDDREEDEELVKKIEEYFGEEALLDDNTKFLRDFFAGEMWKGKDEKGKKEAELEKLKEDYAVEMKEEYRHEENAGEIVMGQSRNVLGSVRKADTARKGQRKSKEERMKKAEMKRHEVLKQSKNVKKKEINEEMEKIEKVLSALGDDFDLVKYDEMMQAEFDDKYYAKEDENFSSNEDSFITTANDAEGILRLEETELNQYRHKVKELKLKNTVEKTSKKTRHSDAFHLPAPADEQGETSKLSRKAKRRRRQAEKKLRPKRMAAYGKA</sequence>
<dbReference type="eggNOG" id="KOG2409">
    <property type="taxonomic scope" value="Eukaryota"/>
</dbReference>
<evidence type="ECO:0008006" key="4">
    <source>
        <dbReference type="Google" id="ProtNLM"/>
    </source>
</evidence>
<dbReference type="GO" id="GO:0000447">
    <property type="term" value="P:endonucleolytic cleavage in ITS1 to separate SSU-rRNA from 5.8S rRNA and LSU-rRNA from tricistronic rRNA transcript (SSU-rRNA, 5.8S rRNA, LSU-rRNA)"/>
    <property type="evidence" value="ECO:0007669"/>
    <property type="project" value="TreeGrafter"/>
</dbReference>
<dbReference type="Proteomes" id="UP000029120">
    <property type="component" value="Chromosome 6"/>
</dbReference>
<evidence type="ECO:0000313" key="2">
    <source>
        <dbReference type="EMBL" id="KFK32692.1"/>
    </source>
</evidence>
<feature type="compositionally biased region" description="Basic and acidic residues" evidence="1">
    <location>
        <begin position="381"/>
        <end position="394"/>
    </location>
</feature>
<feature type="region of interest" description="Disordered" evidence="1">
    <location>
        <begin position="120"/>
        <end position="139"/>
    </location>
</feature>
<dbReference type="Pfam" id="PF05178">
    <property type="entry name" value="Kri1"/>
    <property type="match status" value="1"/>
</dbReference>
<dbReference type="GO" id="GO:0030686">
    <property type="term" value="C:90S preribosome"/>
    <property type="evidence" value="ECO:0007669"/>
    <property type="project" value="TreeGrafter"/>
</dbReference>
<feature type="compositionally biased region" description="Basic residues" evidence="1">
    <location>
        <begin position="410"/>
        <end position="429"/>
    </location>
</feature>